<evidence type="ECO:0000313" key="3">
    <source>
        <dbReference type="EMBL" id="MZJ85619.1"/>
    </source>
</evidence>
<feature type="signal peptide" evidence="2">
    <location>
        <begin position="1"/>
        <end position="28"/>
    </location>
</feature>
<organism evidence="3 4">
    <name type="scientific">Collinsella aerofaciens</name>
    <dbReference type="NCBI Taxonomy" id="74426"/>
    <lineage>
        <taxon>Bacteria</taxon>
        <taxon>Bacillati</taxon>
        <taxon>Actinomycetota</taxon>
        <taxon>Coriobacteriia</taxon>
        <taxon>Coriobacteriales</taxon>
        <taxon>Coriobacteriaceae</taxon>
        <taxon>Collinsella</taxon>
    </lineage>
</organism>
<dbReference type="AlphaFoldDB" id="A0A6L8RIN2"/>
<dbReference type="Proteomes" id="UP000481598">
    <property type="component" value="Unassembled WGS sequence"/>
</dbReference>
<dbReference type="Gene3D" id="2.80.10.50">
    <property type="match status" value="1"/>
</dbReference>
<keyword evidence="2" id="KW-0732">Signal</keyword>
<protein>
    <submittedName>
        <fullName evidence="3">Uncharacterized protein</fullName>
    </submittedName>
</protein>
<feature type="region of interest" description="Disordered" evidence="1">
    <location>
        <begin position="33"/>
        <end position="57"/>
    </location>
</feature>
<name>A0A6L8RIN2_9ACTN</name>
<dbReference type="CDD" id="cd00161">
    <property type="entry name" value="beta-trefoil_Ricin-like"/>
    <property type="match status" value="1"/>
</dbReference>
<reference evidence="3 4" key="1">
    <citation type="journal article" date="2019" name="Nat. Med.">
        <title>A library of human gut bacterial isolates paired with longitudinal multiomics data enables mechanistic microbiome research.</title>
        <authorList>
            <person name="Poyet M."/>
            <person name="Groussin M."/>
            <person name="Gibbons S.M."/>
            <person name="Avila-Pacheco J."/>
            <person name="Jiang X."/>
            <person name="Kearney S.M."/>
            <person name="Perrotta A.R."/>
            <person name="Berdy B."/>
            <person name="Zhao S."/>
            <person name="Lieberman T.D."/>
            <person name="Swanson P.K."/>
            <person name="Smith M."/>
            <person name="Roesemann S."/>
            <person name="Alexander J.E."/>
            <person name="Rich S.A."/>
            <person name="Livny J."/>
            <person name="Vlamakis H."/>
            <person name="Clish C."/>
            <person name="Bullock K."/>
            <person name="Deik A."/>
            <person name="Scott J."/>
            <person name="Pierce K.A."/>
            <person name="Xavier R.J."/>
            <person name="Alm E.J."/>
        </authorList>
    </citation>
    <scope>NUCLEOTIDE SEQUENCE [LARGE SCALE GENOMIC DNA]</scope>
    <source>
        <strain evidence="3 4">BIOML-A10</strain>
    </source>
</reference>
<feature type="compositionally biased region" description="Polar residues" evidence="1">
    <location>
        <begin position="48"/>
        <end position="57"/>
    </location>
</feature>
<sequence length="650" mass="69883">MRKPASCVLSIALSLVMTVGFIPSPALAEIASAPEPAAQSAGKPNESPAETTSGQARANDQISAASGTNVTANATQPIDASMFSIEDTDIRYTGNPVMPTVTSSTVPSDQYTVAYENNVAIGQATAVVTADDQNYSGTCAIPFEIKPANAAANYQHSTTAQSGDITLTVQWNDPRLGQETTFHVTATGGSGAYQFRMDAPTYMDPDGSSESVADPSRNQWQQYTGECTSHDYQFEMTASGTYYLRFYLMDKAAGVYYLRSNVFASANDDAYPAVSAIVKSAVDKCSADTDGSDYARALWLHDWTLDQLEYDHGLNWCSAESGLTRHQGTCESYQRIYSKLLDAAGIANGRITGNGHTWNAAKIDGKWCQMDLTWDDTSDNWYGDLDQRHLYFGLTDEFMAIAHSDHTANYQKADYAYRSTDLSNNYFVRNGKADEWAEKYADRIQQHLDAKEESFSIDADNQSFPPSISGIQNGIVAYAMNQRGWKVQGAKADLTAASNVTKESSSKWSAKYELKAEYKASALEKVVDDGTYRLASAIDRGMAVSASASGCSLSSGAGALTFERDGATGLYRISSGGMLLTESGRSAVLAGADGSASQLWRVAPLGAGYSVTSASGLALDVSGADASEGNAAWLYEPNGTAAQRWLLMRY</sequence>
<accession>A0A6L8RIN2</accession>
<comment type="caution">
    <text evidence="3">The sequence shown here is derived from an EMBL/GenBank/DDBJ whole genome shotgun (WGS) entry which is preliminary data.</text>
</comment>
<dbReference type="SUPFAM" id="SSF50370">
    <property type="entry name" value="Ricin B-like lectins"/>
    <property type="match status" value="1"/>
</dbReference>
<gene>
    <name evidence="3" type="ORF">GT635_03960</name>
</gene>
<dbReference type="SUPFAM" id="SSF54001">
    <property type="entry name" value="Cysteine proteinases"/>
    <property type="match status" value="1"/>
</dbReference>
<dbReference type="InterPro" id="IPR038765">
    <property type="entry name" value="Papain-like_cys_pep_sf"/>
</dbReference>
<evidence type="ECO:0000256" key="2">
    <source>
        <dbReference type="SAM" id="SignalP"/>
    </source>
</evidence>
<feature type="chain" id="PRO_5026883222" evidence="2">
    <location>
        <begin position="29"/>
        <end position="650"/>
    </location>
</feature>
<dbReference type="InterPro" id="IPR035992">
    <property type="entry name" value="Ricin_B-like_lectins"/>
</dbReference>
<evidence type="ECO:0000313" key="4">
    <source>
        <dbReference type="Proteomes" id="UP000481598"/>
    </source>
</evidence>
<evidence type="ECO:0000256" key="1">
    <source>
        <dbReference type="SAM" id="MobiDB-lite"/>
    </source>
</evidence>
<proteinExistence type="predicted"/>
<dbReference type="EMBL" id="WWTB01000006">
    <property type="protein sequence ID" value="MZJ85619.1"/>
    <property type="molecule type" value="Genomic_DNA"/>
</dbReference>
<dbReference type="PROSITE" id="PS50231">
    <property type="entry name" value="RICIN_B_LECTIN"/>
    <property type="match status" value="1"/>
</dbReference>
<dbReference type="RefSeq" id="WP_161192141.1">
    <property type="nucleotide sequence ID" value="NZ_WWTB01000006.1"/>
</dbReference>
<dbReference type="Gene3D" id="3.10.620.30">
    <property type="match status" value="1"/>
</dbReference>